<evidence type="ECO:0000313" key="19">
    <source>
        <dbReference type="Proteomes" id="UP000070558"/>
    </source>
</evidence>
<dbReference type="Proteomes" id="UP000070558">
    <property type="component" value="Unassembled WGS sequence"/>
</dbReference>
<keyword evidence="7" id="KW-0378">Hydrolase</keyword>
<feature type="domain" description="Glycosyl transferase family 51" evidence="17">
    <location>
        <begin position="77"/>
        <end position="267"/>
    </location>
</feature>
<dbReference type="Gene3D" id="1.10.3810.10">
    <property type="entry name" value="Biosynthetic peptidoglycan transglycosylase-like"/>
    <property type="match status" value="1"/>
</dbReference>
<dbReference type="GO" id="GO:0030288">
    <property type="term" value="C:outer membrane-bounded periplasmic space"/>
    <property type="evidence" value="ECO:0007669"/>
    <property type="project" value="TreeGrafter"/>
</dbReference>
<dbReference type="Gene3D" id="3.40.710.10">
    <property type="entry name" value="DD-peptidase/beta-lactamase superfamily"/>
    <property type="match status" value="1"/>
</dbReference>
<evidence type="ECO:0000256" key="13">
    <source>
        <dbReference type="ARBA" id="ARBA00049902"/>
    </source>
</evidence>
<dbReference type="Pfam" id="PF00905">
    <property type="entry name" value="Transpeptidase"/>
    <property type="match status" value="1"/>
</dbReference>
<keyword evidence="5" id="KW-0328">Glycosyltransferase</keyword>
<reference evidence="18 19" key="1">
    <citation type="submission" date="2016-01" db="EMBL/GenBank/DDBJ databases">
        <authorList>
            <person name="Oliw E.H."/>
        </authorList>
    </citation>
    <scope>NUCLEOTIDE SEQUENCE [LARGE SCALE GENOMIC DNA]</scope>
    <source>
        <strain evidence="18 19">GED7760B</strain>
    </source>
</reference>
<feature type="compositionally biased region" description="Low complexity" evidence="14">
    <location>
        <begin position="744"/>
        <end position="768"/>
    </location>
</feature>
<dbReference type="GO" id="GO:0006508">
    <property type="term" value="P:proteolysis"/>
    <property type="evidence" value="ECO:0007669"/>
    <property type="project" value="UniProtKB-KW"/>
</dbReference>
<evidence type="ECO:0000259" key="16">
    <source>
        <dbReference type="Pfam" id="PF00905"/>
    </source>
</evidence>
<feature type="transmembrane region" description="Helical" evidence="15">
    <location>
        <begin position="12"/>
        <end position="35"/>
    </location>
</feature>
<dbReference type="Pfam" id="PF00912">
    <property type="entry name" value="Transgly"/>
    <property type="match status" value="1"/>
</dbReference>
<dbReference type="GO" id="GO:0009252">
    <property type="term" value="P:peptidoglycan biosynthetic process"/>
    <property type="evidence" value="ECO:0007669"/>
    <property type="project" value="UniProtKB-KW"/>
</dbReference>
<keyword evidence="3" id="KW-0121">Carboxypeptidase</keyword>
<evidence type="ECO:0000256" key="9">
    <source>
        <dbReference type="ARBA" id="ARBA00022984"/>
    </source>
</evidence>
<sequence>MPKKKSLTTRRVLALFLTYITLCVAGGVASSILFVPGVMSINNVVKTVVPSLRVDGIDFDVTALPQKSRLYASDGKTVIATFYAQNRTVVPLKRISQYMQQAMVAREDRRFFEHSGVDVQGVMRAFVQTFIKKSDMQGGSSLTQQYVKNVLMIKAREDNDPISEYHAAESTVTRKLREMLIAIQMEKKYSKLEILQGYLNVAQFGSNNLYGVETAAKRYFNTTAAKLNLVQSATIAAITKNPSRYDPSIEENWPESQKQRNIVLDLMLRQNFITQKEHDDAAAIPIKDTLNIQHEVANVGCQAAGDAAFFCDYVTKKILNSREFGKTTVARQKLLNEGGLDIYTTMDILANSTAMDTARATVPIHDPSGFEVSIAAIKPGTGEVLGFGSNRIYDATDAAKSDPTHTAINYAVDERDGGGLGWQIGSTWKPINIVAWLLAGKSINQSLRTSMLYNSTDFSCARYRGIGRWSVQNSGGGSVSPETPLMGLVHSHNTIQAAMGTQLKLCAVAEAARTLGYHNSPLGQEDVFSKNSFNPPMLIGAVQASPLTMANVYATIAANGVQCDPIAIKRVVDKNGKRLRVPSANCHQAIPKKVAQTTAYAINQGVVQPTGVAHMAQLEGGRKTFTKTGTNEEFYMSTAGFVPNKVSAFIAIGNAEVQKSFNNMRINGVYHSTWYGTYIAMPAWKKFMDAYLKASNTPMDNDYGKPDPKFMAGGKMPLTTEEMRKQYELQQQRDREEEARRQAAQEQSQDQSQQGSDSNQQDSSQSQQGVQNYYYRQDATTNGRYATGGGRQNQYYGGTSNRYGSNSYYGGNR</sequence>
<feature type="region of interest" description="Disordered" evidence="14">
    <location>
        <begin position="725"/>
        <end position="813"/>
    </location>
</feature>
<evidence type="ECO:0000256" key="3">
    <source>
        <dbReference type="ARBA" id="ARBA00022645"/>
    </source>
</evidence>
<dbReference type="SUPFAM" id="SSF56601">
    <property type="entry name" value="beta-lactamase/transpeptidase-like"/>
    <property type="match status" value="1"/>
</dbReference>
<dbReference type="InterPro" id="IPR036950">
    <property type="entry name" value="PBP_transglycosylase"/>
</dbReference>
<dbReference type="GO" id="GO:0071555">
    <property type="term" value="P:cell wall organization"/>
    <property type="evidence" value="ECO:0007669"/>
    <property type="project" value="UniProtKB-KW"/>
</dbReference>
<dbReference type="InterPro" id="IPR050396">
    <property type="entry name" value="Glycosyltr_51/Transpeptidase"/>
</dbReference>
<organism evidence="18 19">
    <name type="scientific">Gardnerella vaginalis</name>
    <dbReference type="NCBI Taxonomy" id="2702"/>
    <lineage>
        <taxon>Bacteria</taxon>
        <taxon>Bacillati</taxon>
        <taxon>Actinomycetota</taxon>
        <taxon>Actinomycetes</taxon>
        <taxon>Bifidobacteriales</taxon>
        <taxon>Bifidobacteriaceae</taxon>
        <taxon>Gardnerella</taxon>
    </lineage>
</organism>
<evidence type="ECO:0000256" key="6">
    <source>
        <dbReference type="ARBA" id="ARBA00022679"/>
    </source>
</evidence>
<evidence type="ECO:0000313" key="18">
    <source>
        <dbReference type="EMBL" id="KXA18364.1"/>
    </source>
</evidence>
<dbReference type="PANTHER" id="PTHR32282:SF33">
    <property type="entry name" value="PEPTIDOGLYCAN GLYCOSYLTRANSFERASE"/>
    <property type="match status" value="1"/>
</dbReference>
<keyword evidence="4" id="KW-0645">Protease</keyword>
<dbReference type="GO" id="GO:0008955">
    <property type="term" value="F:peptidoglycan glycosyltransferase activity"/>
    <property type="evidence" value="ECO:0007669"/>
    <property type="project" value="UniProtKB-EC"/>
</dbReference>
<dbReference type="FunFam" id="1.10.3810.10:FF:000001">
    <property type="entry name" value="Penicillin-binding protein 1A"/>
    <property type="match status" value="1"/>
</dbReference>
<evidence type="ECO:0000256" key="14">
    <source>
        <dbReference type="SAM" id="MobiDB-lite"/>
    </source>
</evidence>
<dbReference type="InterPro" id="IPR023346">
    <property type="entry name" value="Lysozyme-like_dom_sf"/>
</dbReference>
<dbReference type="SUPFAM" id="SSF53955">
    <property type="entry name" value="Lysozyme-like"/>
    <property type="match status" value="1"/>
</dbReference>
<keyword evidence="15" id="KW-0472">Membrane</keyword>
<dbReference type="InterPro" id="IPR012338">
    <property type="entry name" value="Beta-lactam/transpept-like"/>
</dbReference>
<dbReference type="PANTHER" id="PTHR32282">
    <property type="entry name" value="BINDING PROTEIN TRANSPEPTIDASE, PUTATIVE-RELATED"/>
    <property type="match status" value="1"/>
</dbReference>
<comment type="caution">
    <text evidence="18">The sequence shown here is derived from an EMBL/GenBank/DDBJ whole genome shotgun (WGS) entry which is preliminary data.</text>
</comment>
<keyword evidence="6" id="KW-0808">Transferase</keyword>
<comment type="catalytic activity">
    <reaction evidence="12">
        <text>Preferential cleavage: (Ac)2-L-Lys-D-Ala-|-D-Ala. Also transpeptidation of peptidyl-alanyl moieties that are N-acyl substituents of D-alanine.</text>
        <dbReference type="EC" id="3.4.16.4"/>
    </reaction>
</comment>
<comment type="similarity">
    <text evidence="2">In the N-terminal section; belongs to the glycosyltransferase 51 family.</text>
</comment>
<gene>
    <name evidence="18" type="ORF">HMPREF3216_00652</name>
</gene>
<proteinExistence type="inferred from homology"/>
<evidence type="ECO:0000256" key="7">
    <source>
        <dbReference type="ARBA" id="ARBA00022801"/>
    </source>
</evidence>
<dbReference type="InterPro" id="IPR001264">
    <property type="entry name" value="Glyco_trans_51"/>
</dbReference>
<feature type="compositionally biased region" description="Polar residues" evidence="14">
    <location>
        <begin position="792"/>
        <end position="813"/>
    </location>
</feature>
<evidence type="ECO:0000256" key="10">
    <source>
        <dbReference type="ARBA" id="ARBA00023268"/>
    </source>
</evidence>
<feature type="compositionally biased region" description="Basic and acidic residues" evidence="14">
    <location>
        <begin position="725"/>
        <end position="743"/>
    </location>
</feature>
<dbReference type="AlphaFoldDB" id="A0A133NPZ6"/>
<dbReference type="InterPro" id="IPR001460">
    <property type="entry name" value="PCN-bd_Tpept"/>
</dbReference>
<name>A0A133NPZ6_GARVA</name>
<keyword evidence="10" id="KW-0511">Multifunctional enzyme</keyword>
<evidence type="ECO:0000256" key="8">
    <source>
        <dbReference type="ARBA" id="ARBA00022960"/>
    </source>
</evidence>
<evidence type="ECO:0000256" key="11">
    <source>
        <dbReference type="ARBA" id="ARBA00023316"/>
    </source>
</evidence>
<evidence type="ECO:0000256" key="1">
    <source>
        <dbReference type="ARBA" id="ARBA00007090"/>
    </source>
</evidence>
<evidence type="ECO:0000259" key="17">
    <source>
        <dbReference type="Pfam" id="PF00912"/>
    </source>
</evidence>
<dbReference type="OrthoDB" id="9766909at2"/>
<keyword evidence="8" id="KW-0133">Cell shape</keyword>
<accession>A0A133NPZ6</accession>
<comment type="catalytic activity">
    <reaction evidence="13">
        <text>[GlcNAc-(1-&gt;4)-Mur2Ac(oyl-L-Ala-gamma-D-Glu-L-Lys-D-Ala-D-Ala)](n)-di-trans,octa-cis-undecaprenyl diphosphate + beta-D-GlcNAc-(1-&gt;4)-Mur2Ac(oyl-L-Ala-gamma-D-Glu-L-Lys-D-Ala-D-Ala)-di-trans,octa-cis-undecaprenyl diphosphate = [GlcNAc-(1-&gt;4)-Mur2Ac(oyl-L-Ala-gamma-D-Glu-L-Lys-D-Ala-D-Ala)](n+1)-di-trans,octa-cis-undecaprenyl diphosphate + di-trans,octa-cis-undecaprenyl diphosphate + H(+)</text>
        <dbReference type="Rhea" id="RHEA:23708"/>
        <dbReference type="Rhea" id="RHEA-COMP:9602"/>
        <dbReference type="Rhea" id="RHEA-COMP:9603"/>
        <dbReference type="ChEBI" id="CHEBI:15378"/>
        <dbReference type="ChEBI" id="CHEBI:58405"/>
        <dbReference type="ChEBI" id="CHEBI:60033"/>
        <dbReference type="ChEBI" id="CHEBI:78435"/>
        <dbReference type="EC" id="2.4.99.28"/>
    </reaction>
</comment>
<dbReference type="PATRIC" id="fig|2702.99.peg.639"/>
<keyword evidence="11" id="KW-0961">Cell wall biogenesis/degradation</keyword>
<evidence type="ECO:0000256" key="2">
    <source>
        <dbReference type="ARBA" id="ARBA00007739"/>
    </source>
</evidence>
<feature type="domain" description="Penicillin-binding protein transpeptidase" evidence="16">
    <location>
        <begin position="373"/>
        <end position="655"/>
    </location>
</feature>
<evidence type="ECO:0000256" key="5">
    <source>
        <dbReference type="ARBA" id="ARBA00022676"/>
    </source>
</evidence>
<dbReference type="GO" id="GO:0009002">
    <property type="term" value="F:serine-type D-Ala-D-Ala carboxypeptidase activity"/>
    <property type="evidence" value="ECO:0007669"/>
    <property type="project" value="UniProtKB-EC"/>
</dbReference>
<evidence type="ECO:0000256" key="15">
    <source>
        <dbReference type="SAM" id="Phobius"/>
    </source>
</evidence>
<evidence type="ECO:0000256" key="4">
    <source>
        <dbReference type="ARBA" id="ARBA00022670"/>
    </source>
</evidence>
<dbReference type="EMBL" id="LRQA01000033">
    <property type="protein sequence ID" value="KXA18364.1"/>
    <property type="molecule type" value="Genomic_DNA"/>
</dbReference>
<dbReference type="GO" id="GO:0008658">
    <property type="term" value="F:penicillin binding"/>
    <property type="evidence" value="ECO:0007669"/>
    <property type="project" value="InterPro"/>
</dbReference>
<evidence type="ECO:0000256" key="12">
    <source>
        <dbReference type="ARBA" id="ARBA00034000"/>
    </source>
</evidence>
<dbReference type="GO" id="GO:0008360">
    <property type="term" value="P:regulation of cell shape"/>
    <property type="evidence" value="ECO:0007669"/>
    <property type="project" value="UniProtKB-KW"/>
</dbReference>
<keyword evidence="15" id="KW-0812">Transmembrane</keyword>
<keyword evidence="9" id="KW-0573">Peptidoglycan synthesis</keyword>
<dbReference type="RefSeq" id="WP_060786863.1">
    <property type="nucleotide sequence ID" value="NZ_KQ956814.1"/>
</dbReference>
<keyword evidence="15" id="KW-1133">Transmembrane helix</keyword>
<protein>
    <submittedName>
        <fullName evidence="18">Transglycosylase</fullName>
    </submittedName>
</protein>
<comment type="similarity">
    <text evidence="1">In the C-terminal section; belongs to the transpeptidase family.</text>
</comment>